<organism evidence="3 4">
    <name type="scientific">Shewanella holmiensis</name>
    <dbReference type="NCBI Taxonomy" id="2952222"/>
    <lineage>
        <taxon>Bacteria</taxon>
        <taxon>Pseudomonadati</taxon>
        <taxon>Pseudomonadota</taxon>
        <taxon>Gammaproteobacteria</taxon>
        <taxon>Alteromonadales</taxon>
        <taxon>Shewanellaceae</taxon>
        <taxon>Shewanella</taxon>
    </lineage>
</organism>
<sequence>MILVLISPILILKAIHLKVTSGQVFETLYIHSGQSKPIALLQFSDSNFSTPLGLLNVIKGELGLVGGQYQYAVLPYHEYLIRPGLMSFKQMHARMGIAYDQYVINPKLNTSVVCYLLATLRCLLGYSLSSNVICSTQKQFQLFRVTISNITMSDAINNVINSAKTPECDSYAFVNADCMNIAHKNEQYRQILNQNKNVFADGSGLRLACKFHRIALKDNVNGTDMFPLLCQRAAEQGVGIFMLGAKPNIANKAAEKMQQRFPKLRICGSHDGYFSEQQTDEVIGKINSSGAQILLVAMGAPIQERWIAEHSEKLNVGAAIGVGGLFDFYADAVSRAPVAVRQMGMEWTWRLMQEPKRMWHRYIVGNPLFVMRVFLELAKQKLSHSKPEPTAKLNELQNASANFQNANFATAAEQNFLMLGKHAQQVNHKNYQWFFLKIKLNQIAKRLLDIFGSSVLLILLSPLFLLTALAIRFESKGAIFFSQTRAGQDNQPFTMWKFRSMFNDAEARLAKLKTENEMRGGVLFKMKKDPRITYVGKWIRKLSIDELPQLWNVLKGDMSLVGPRPALPTEVNQYQLSDRRRLMVKPGITCIWQVSGRSDIPFDKQVELDVDYIYQQSLTKDIQLLFKTIPAVLFARGAY</sequence>
<protein>
    <submittedName>
        <fullName evidence="3">WecB/TagA/CpsF family glycosyltransferase</fullName>
    </submittedName>
</protein>
<accession>A0A9X2WNW3</accession>
<dbReference type="RefSeq" id="WP_261298942.1">
    <property type="nucleotide sequence ID" value="NZ_JAMTCD010000015.1"/>
</dbReference>
<evidence type="ECO:0000313" key="4">
    <source>
        <dbReference type="Proteomes" id="UP001155546"/>
    </source>
</evidence>
<dbReference type="Proteomes" id="UP001155546">
    <property type="component" value="Unassembled WGS sequence"/>
</dbReference>
<dbReference type="PANTHER" id="PTHR30576:SF10">
    <property type="entry name" value="SLL5057 PROTEIN"/>
    <property type="match status" value="1"/>
</dbReference>
<name>A0A9X2WNW3_9GAMM</name>
<dbReference type="Pfam" id="PF03808">
    <property type="entry name" value="Glyco_tran_WecG"/>
    <property type="match status" value="1"/>
</dbReference>
<dbReference type="NCBIfam" id="TIGR00696">
    <property type="entry name" value="wecG_tagA_cpsF"/>
    <property type="match status" value="1"/>
</dbReference>
<comment type="caution">
    <text evidence="3">The sequence shown here is derived from an EMBL/GenBank/DDBJ whole genome shotgun (WGS) entry which is preliminary data.</text>
</comment>
<dbReference type="InterPro" id="IPR003362">
    <property type="entry name" value="Bact_transf"/>
</dbReference>
<proteinExistence type="inferred from homology"/>
<evidence type="ECO:0000256" key="1">
    <source>
        <dbReference type="ARBA" id="ARBA00006464"/>
    </source>
</evidence>
<dbReference type="GO" id="GO:0016780">
    <property type="term" value="F:phosphotransferase activity, for other substituted phosphate groups"/>
    <property type="evidence" value="ECO:0007669"/>
    <property type="project" value="TreeGrafter"/>
</dbReference>
<evidence type="ECO:0000259" key="2">
    <source>
        <dbReference type="Pfam" id="PF02397"/>
    </source>
</evidence>
<dbReference type="Pfam" id="PF02397">
    <property type="entry name" value="Bac_transf"/>
    <property type="match status" value="1"/>
</dbReference>
<dbReference type="AlphaFoldDB" id="A0A9X2WNW3"/>
<dbReference type="InterPro" id="IPR004629">
    <property type="entry name" value="WecG_TagA_CpsF"/>
</dbReference>
<dbReference type="CDD" id="cd06533">
    <property type="entry name" value="Glyco_transf_WecG_TagA"/>
    <property type="match status" value="1"/>
</dbReference>
<reference evidence="3" key="1">
    <citation type="journal article" date="2023" name="Int. J. Syst. Evol. Microbiol.">
        <title>&lt;i&gt;Shewanella septentrionalis&lt;/i&gt; sp. nov. and &lt;i&gt;Shewanella holmiensis&lt;/i&gt; sp. nov., isolated from Baltic Sea water and sediments.</title>
        <authorList>
            <person name="Martin-Rodriguez A.J."/>
            <person name="Thorell K."/>
            <person name="Joffre E."/>
            <person name="Jensie-Markopoulos S."/>
            <person name="Moore E.R.B."/>
            <person name="Sjoling A."/>
        </authorList>
    </citation>
    <scope>NUCLEOTIDE SEQUENCE</scope>
    <source>
        <strain evidence="3">SP1S2-7</strain>
    </source>
</reference>
<dbReference type="PANTHER" id="PTHR30576">
    <property type="entry name" value="COLANIC BIOSYNTHESIS UDP-GLUCOSE LIPID CARRIER TRANSFERASE"/>
    <property type="match status" value="1"/>
</dbReference>
<feature type="domain" description="Bacterial sugar transferase" evidence="2">
    <location>
        <begin position="445"/>
        <end position="633"/>
    </location>
</feature>
<dbReference type="EMBL" id="JAMTCD010000015">
    <property type="protein sequence ID" value="MCT7942581.1"/>
    <property type="molecule type" value="Genomic_DNA"/>
</dbReference>
<comment type="similarity">
    <text evidence="1">Belongs to the bacterial sugar transferase family.</text>
</comment>
<gene>
    <name evidence="3" type="ORF">NE535_12340</name>
</gene>
<keyword evidence="4" id="KW-1185">Reference proteome</keyword>
<evidence type="ECO:0000313" key="3">
    <source>
        <dbReference type="EMBL" id="MCT7942581.1"/>
    </source>
</evidence>